<keyword evidence="17" id="KW-1185">Reference proteome</keyword>
<dbReference type="InterPro" id="IPR001789">
    <property type="entry name" value="Sig_transdc_resp-reg_receiver"/>
</dbReference>
<evidence type="ECO:0000256" key="8">
    <source>
        <dbReference type="ARBA" id="ARBA00022777"/>
    </source>
</evidence>
<comment type="catalytic activity">
    <reaction evidence="1">
        <text>ATP + protein L-histidine = ADP + protein N-phospho-L-histidine.</text>
        <dbReference type="EC" id="2.7.13.3"/>
    </reaction>
</comment>
<protein>
    <recommendedName>
        <fullName evidence="4">histidine kinase</fullName>
        <ecNumber evidence="4">2.7.13.3</ecNumber>
    </recommendedName>
</protein>
<dbReference type="PRINTS" id="PR00344">
    <property type="entry name" value="BCTRLSENSOR"/>
</dbReference>
<evidence type="ECO:0000256" key="10">
    <source>
        <dbReference type="ARBA" id="ARBA00023136"/>
    </source>
</evidence>
<dbReference type="SMART" id="SM00448">
    <property type="entry name" value="REC"/>
    <property type="match status" value="1"/>
</dbReference>
<dbReference type="InterPro" id="IPR003661">
    <property type="entry name" value="HisK_dim/P_dom"/>
</dbReference>
<dbReference type="InterPro" id="IPR005467">
    <property type="entry name" value="His_kinase_dom"/>
</dbReference>
<evidence type="ECO:0000256" key="1">
    <source>
        <dbReference type="ARBA" id="ARBA00000085"/>
    </source>
</evidence>
<dbReference type="EMBL" id="CP054836">
    <property type="protein sequence ID" value="QKV18366.1"/>
    <property type="molecule type" value="Genomic_DNA"/>
</dbReference>
<dbReference type="GO" id="GO:0000155">
    <property type="term" value="F:phosphorelay sensor kinase activity"/>
    <property type="evidence" value="ECO:0007669"/>
    <property type="project" value="InterPro"/>
</dbReference>
<dbReference type="RefSeq" id="WP_175276260.1">
    <property type="nucleotide sequence ID" value="NZ_CP054836.1"/>
</dbReference>
<dbReference type="Gene3D" id="3.30.450.20">
    <property type="entry name" value="PAS domain"/>
    <property type="match status" value="1"/>
</dbReference>
<dbReference type="GO" id="GO:0005886">
    <property type="term" value="C:plasma membrane"/>
    <property type="evidence" value="ECO:0007669"/>
    <property type="project" value="TreeGrafter"/>
</dbReference>
<dbReference type="SUPFAM" id="SSF47384">
    <property type="entry name" value="Homodimeric domain of signal transducing histidine kinase"/>
    <property type="match status" value="1"/>
</dbReference>
<feature type="transmembrane region" description="Helical" evidence="13">
    <location>
        <begin position="40"/>
        <end position="60"/>
    </location>
</feature>
<feature type="transmembrane region" description="Helical" evidence="13">
    <location>
        <begin position="6"/>
        <end position="24"/>
    </location>
</feature>
<dbReference type="InterPro" id="IPR004358">
    <property type="entry name" value="Sig_transdc_His_kin-like_C"/>
</dbReference>
<evidence type="ECO:0000256" key="13">
    <source>
        <dbReference type="SAM" id="Phobius"/>
    </source>
</evidence>
<dbReference type="SUPFAM" id="SSF55785">
    <property type="entry name" value="PYP-like sensor domain (PAS domain)"/>
    <property type="match status" value="1"/>
</dbReference>
<feature type="domain" description="Response regulatory" evidence="15">
    <location>
        <begin position="1044"/>
        <end position="1161"/>
    </location>
</feature>
<keyword evidence="10 13" id="KW-0472">Membrane</keyword>
<organism evidence="16 17">
    <name type="scientific">Oricola thermophila</name>
    <dbReference type="NCBI Taxonomy" id="2742145"/>
    <lineage>
        <taxon>Bacteria</taxon>
        <taxon>Pseudomonadati</taxon>
        <taxon>Pseudomonadota</taxon>
        <taxon>Alphaproteobacteria</taxon>
        <taxon>Hyphomicrobiales</taxon>
        <taxon>Ahrensiaceae</taxon>
        <taxon>Oricola</taxon>
    </lineage>
</organism>
<evidence type="ECO:0000259" key="15">
    <source>
        <dbReference type="PROSITE" id="PS50110"/>
    </source>
</evidence>
<feature type="transmembrane region" description="Helical" evidence="13">
    <location>
        <begin position="192"/>
        <end position="219"/>
    </location>
</feature>
<keyword evidence="6" id="KW-0808">Transferase</keyword>
<dbReference type="FunFam" id="1.10.287.130:FF:000063">
    <property type="entry name" value="Hybrid sensor histidine kinase/response regulator"/>
    <property type="match status" value="1"/>
</dbReference>
<evidence type="ECO:0000256" key="11">
    <source>
        <dbReference type="PROSITE-ProRule" id="PRU00169"/>
    </source>
</evidence>
<feature type="transmembrane region" description="Helical" evidence="13">
    <location>
        <begin position="384"/>
        <end position="404"/>
    </location>
</feature>
<accession>A0A6N1VBJ3</accession>
<keyword evidence="9 13" id="KW-1133">Transmembrane helix</keyword>
<dbReference type="CDD" id="cd10322">
    <property type="entry name" value="SLC5sbd"/>
    <property type="match status" value="1"/>
</dbReference>
<dbReference type="InterPro" id="IPR035965">
    <property type="entry name" value="PAS-like_dom_sf"/>
</dbReference>
<proteinExistence type="inferred from homology"/>
<feature type="transmembrane region" description="Helical" evidence="13">
    <location>
        <begin position="66"/>
        <end position="86"/>
    </location>
</feature>
<evidence type="ECO:0000256" key="6">
    <source>
        <dbReference type="ARBA" id="ARBA00022679"/>
    </source>
</evidence>
<feature type="transmembrane region" description="Helical" evidence="13">
    <location>
        <begin position="444"/>
        <end position="466"/>
    </location>
</feature>
<keyword evidence="5 11" id="KW-0597">Phosphoprotein</keyword>
<feature type="transmembrane region" description="Helical" evidence="13">
    <location>
        <begin position="246"/>
        <end position="263"/>
    </location>
</feature>
<dbReference type="PROSITE" id="PS50109">
    <property type="entry name" value="HIS_KIN"/>
    <property type="match status" value="1"/>
</dbReference>
<dbReference type="InterPro" id="IPR036097">
    <property type="entry name" value="HisK_dim/P_sf"/>
</dbReference>
<feature type="transmembrane region" description="Helical" evidence="13">
    <location>
        <begin position="330"/>
        <end position="363"/>
    </location>
</feature>
<dbReference type="Pfam" id="PF12860">
    <property type="entry name" value="PAS_7"/>
    <property type="match status" value="1"/>
</dbReference>
<feature type="coiled-coil region" evidence="12">
    <location>
        <begin position="765"/>
        <end position="799"/>
    </location>
</feature>
<dbReference type="SMART" id="SM00388">
    <property type="entry name" value="HisKA"/>
    <property type="match status" value="1"/>
</dbReference>
<evidence type="ECO:0000256" key="5">
    <source>
        <dbReference type="ARBA" id="ARBA00022553"/>
    </source>
</evidence>
<dbReference type="EC" id="2.7.13.3" evidence="4"/>
<evidence type="ECO:0000313" key="16">
    <source>
        <dbReference type="EMBL" id="QKV18366.1"/>
    </source>
</evidence>
<dbReference type="InterPro" id="IPR001734">
    <property type="entry name" value="Na/solute_symporter"/>
</dbReference>
<dbReference type="PROSITE" id="PS50110">
    <property type="entry name" value="RESPONSE_REGULATORY"/>
    <property type="match status" value="1"/>
</dbReference>
<dbReference type="Gene3D" id="1.20.1730.10">
    <property type="entry name" value="Sodium/glucose cotransporter"/>
    <property type="match status" value="1"/>
</dbReference>
<keyword evidence="12" id="KW-0175">Coiled coil</keyword>
<dbReference type="FunFam" id="3.30.565.10:FF:000049">
    <property type="entry name" value="Two-component sensor histidine kinase"/>
    <property type="match status" value="1"/>
</dbReference>
<feature type="transmembrane region" description="Helical" evidence="13">
    <location>
        <begin position="114"/>
        <end position="138"/>
    </location>
</feature>
<dbReference type="Pfam" id="PF00512">
    <property type="entry name" value="HisKA"/>
    <property type="match status" value="1"/>
</dbReference>
<evidence type="ECO:0000256" key="9">
    <source>
        <dbReference type="ARBA" id="ARBA00022989"/>
    </source>
</evidence>
<dbReference type="Gene3D" id="3.40.50.2300">
    <property type="match status" value="1"/>
</dbReference>
<dbReference type="Pfam" id="PF00072">
    <property type="entry name" value="Response_reg"/>
    <property type="match status" value="1"/>
</dbReference>
<evidence type="ECO:0000259" key="14">
    <source>
        <dbReference type="PROSITE" id="PS50109"/>
    </source>
</evidence>
<dbReference type="AlphaFoldDB" id="A0A6N1VBJ3"/>
<feature type="modified residue" description="4-aspartylphosphate" evidence="11">
    <location>
        <position position="1095"/>
    </location>
</feature>
<evidence type="ECO:0000256" key="12">
    <source>
        <dbReference type="SAM" id="Coils"/>
    </source>
</evidence>
<comment type="subcellular location">
    <subcellularLocation>
        <location evidence="2">Membrane</location>
        <topology evidence="2">Multi-pass membrane protein</topology>
    </subcellularLocation>
</comment>
<dbReference type="PANTHER" id="PTHR43047">
    <property type="entry name" value="TWO-COMPONENT HISTIDINE PROTEIN KINASE"/>
    <property type="match status" value="1"/>
</dbReference>
<dbReference type="NCBIfam" id="NF041832">
    <property type="entry name" value="near_NosP_CTERM"/>
    <property type="match status" value="1"/>
</dbReference>
<name>A0A6N1VBJ3_9HYPH</name>
<dbReference type="Pfam" id="PF02518">
    <property type="entry name" value="HATPase_c"/>
    <property type="match status" value="1"/>
</dbReference>
<dbReference type="InterPro" id="IPR038377">
    <property type="entry name" value="Na/Glc_symporter_sf"/>
</dbReference>
<dbReference type="Proteomes" id="UP000509367">
    <property type="component" value="Chromosome"/>
</dbReference>
<dbReference type="SUPFAM" id="SSF55874">
    <property type="entry name" value="ATPase domain of HSP90 chaperone/DNA topoisomerase II/histidine kinase"/>
    <property type="match status" value="1"/>
</dbReference>
<sequence>MQGGLIIIVALGYLALLFAVAAYGDRKAHGGAYNVPRPNIYALSLAVYCTSWTFFGSVGVASHSGMLFFTIYLGPILVFTFGYRLVERMVLLSKAEKITSIADFMASRYGKNAWVAALAAVIAVIGTLPYIALQLKAISDSVTLMANHYGMFVADQHAFRIDISLVVALTLSAFAILFGTRHADATEHQDGLILAVALESLVKITVFLVVGSAVVFFMFGGPGPILEAMRSNEQVLGALKNGSNPATWLVMTLLSASAILALPRQFHVTVVENRAEVELRRARWTFPLYLVVINLLVLPITVAGMLYLDPDVAADSYVLALPLSAGHDILAFLTFTGGLSAATAMVIVASVALAVMISNDLVIPLSLWMFGSRLRTSFGDWTRVILNIRRVAIFIMLVAAFAYYRAAADTTQLASIGLLSFAAVAQFAPALVIGLFWRGANARGAILGMGTGFAVWVYTLLLPTLLSPDTPFIQHGIFGIDALKPQALFGMEAEPLNHGVFWSLLCNIVLLVAGSLSREQSPLERLQAVTFVPRDQAQGVKIRRFRTTITINDLKATLSRYVGRARTERAFAAFEEREGRVLDGRQTTDIAVVRYAEQILASAVGSSSARLVLSLLFEKDGASSRETVQLLDDASEALQQNRDLLQMALNQMDEGLSVFDKNLRLTNWNTQFRALLGLPSKMGQFGFPLKSIMERLVEDGQIDEDTAISAVDNIATFKRGWELPLKRSGRILEIRSNPMPDGGIVITYTDITGRVEADEALQKAKESLEQRVAARTAELTKVNRELAKARAQAEEANLSKTRFLAAAGHDITQPLNAARLYTSSLVERTAGKRSAEREIAQKIDSSLQAVENIIGAVLDISRLDAGAMTPSPSVFSLGDLLAQIKTDFQPLADEKKLELIVVPSSIIVESDRNLLRRLVQNLVSNAIKYTETGKVLVGVRRNGDDAAICVCDTGIGISAKKAKTVFREFERLSEGARIASGLGLGLSIVDRISRVLGLTIEMSSRPNKGTVFSVRIPRSSALEVDKPTRVSRLPKAQKMLAGMVVACIDNEGSILSGMTVLLEGWGAKVISAATQAELLKRIADAGTTPKVIIADYHLEDGENGLDVIAAVRARLDPDMEAVLVTADRSTELRAAATSKDIQLLNKPLKPAALRALLTSVSSEKIAAAE</sequence>
<feature type="domain" description="Histidine kinase" evidence="14">
    <location>
        <begin position="806"/>
        <end position="1020"/>
    </location>
</feature>
<dbReference type="Gene3D" id="1.10.287.130">
    <property type="match status" value="1"/>
</dbReference>
<evidence type="ECO:0000256" key="4">
    <source>
        <dbReference type="ARBA" id="ARBA00012438"/>
    </source>
</evidence>
<dbReference type="CDD" id="cd00082">
    <property type="entry name" value="HisKA"/>
    <property type="match status" value="1"/>
</dbReference>
<evidence type="ECO:0000256" key="3">
    <source>
        <dbReference type="ARBA" id="ARBA00006434"/>
    </source>
</evidence>
<comment type="similarity">
    <text evidence="3">Belongs to the sodium:solute symporter (SSF) (TC 2.A.21) family.</text>
</comment>
<dbReference type="InterPro" id="IPR011006">
    <property type="entry name" value="CheY-like_superfamily"/>
</dbReference>
<evidence type="ECO:0000313" key="17">
    <source>
        <dbReference type="Proteomes" id="UP000509367"/>
    </source>
</evidence>
<dbReference type="KEGG" id="orm:HTY61_07810"/>
<keyword evidence="7 13" id="KW-0812">Transmembrane</keyword>
<feature type="transmembrane region" description="Helical" evidence="13">
    <location>
        <begin position="416"/>
        <end position="437"/>
    </location>
</feature>
<dbReference type="InterPro" id="IPR003594">
    <property type="entry name" value="HATPase_dom"/>
</dbReference>
<dbReference type="GO" id="GO:0022857">
    <property type="term" value="F:transmembrane transporter activity"/>
    <property type="evidence" value="ECO:0007669"/>
    <property type="project" value="InterPro"/>
</dbReference>
<dbReference type="InterPro" id="IPR036890">
    <property type="entry name" value="HATPase_C_sf"/>
</dbReference>
<feature type="transmembrane region" description="Helical" evidence="13">
    <location>
        <begin position="158"/>
        <end position="180"/>
    </location>
</feature>
<gene>
    <name evidence="16" type="ORF">HTY61_07810</name>
</gene>
<dbReference type="PANTHER" id="PTHR43047:SF9">
    <property type="entry name" value="HISTIDINE KINASE"/>
    <property type="match status" value="1"/>
</dbReference>
<dbReference type="PROSITE" id="PS50283">
    <property type="entry name" value="NA_SOLUT_SYMP_3"/>
    <property type="match status" value="1"/>
</dbReference>
<dbReference type="Gene3D" id="3.30.565.10">
    <property type="entry name" value="Histidine kinase-like ATPase, C-terminal domain"/>
    <property type="match status" value="1"/>
</dbReference>
<evidence type="ECO:0000256" key="2">
    <source>
        <dbReference type="ARBA" id="ARBA00004141"/>
    </source>
</evidence>
<dbReference type="SUPFAM" id="SSF52172">
    <property type="entry name" value="CheY-like"/>
    <property type="match status" value="1"/>
</dbReference>
<feature type="transmembrane region" description="Helical" evidence="13">
    <location>
        <begin position="284"/>
        <end position="308"/>
    </location>
</feature>
<keyword evidence="8 16" id="KW-0418">Kinase</keyword>
<reference evidence="16 17" key="1">
    <citation type="submission" date="2020-06" db="EMBL/GenBank/DDBJ databases">
        <title>Oricola thermophila sp. nov. isolated from a tidal sediments.</title>
        <authorList>
            <person name="Kwon K.K."/>
            <person name="Yang S.-H."/>
            <person name="Park M.-J."/>
        </authorList>
    </citation>
    <scope>NUCLEOTIDE SEQUENCE [LARGE SCALE GENOMIC DNA]</scope>
    <source>
        <strain evidence="16 17">MEBiC13590</strain>
    </source>
</reference>
<dbReference type="SMART" id="SM00387">
    <property type="entry name" value="HATPase_c"/>
    <property type="match status" value="1"/>
</dbReference>
<evidence type="ECO:0000256" key="7">
    <source>
        <dbReference type="ARBA" id="ARBA00022692"/>
    </source>
</evidence>
<dbReference type="GO" id="GO:0009927">
    <property type="term" value="F:histidine phosphotransfer kinase activity"/>
    <property type="evidence" value="ECO:0007669"/>
    <property type="project" value="TreeGrafter"/>
</dbReference>